<evidence type="ECO:0000259" key="4">
    <source>
        <dbReference type="Pfam" id="PF09423"/>
    </source>
</evidence>
<dbReference type="Gene3D" id="2.60.40.380">
    <property type="entry name" value="Purple acid phosphatase-like, N-terminal"/>
    <property type="match status" value="1"/>
</dbReference>
<dbReference type="InterPro" id="IPR032093">
    <property type="entry name" value="PhoD_N"/>
</dbReference>
<dbReference type="CDD" id="cd07389">
    <property type="entry name" value="MPP_PhoD"/>
    <property type="match status" value="1"/>
</dbReference>
<organism evidence="7 8">
    <name type="scientific">Lishizhenia tianjinensis</name>
    <dbReference type="NCBI Taxonomy" id="477690"/>
    <lineage>
        <taxon>Bacteria</taxon>
        <taxon>Pseudomonadati</taxon>
        <taxon>Bacteroidota</taxon>
        <taxon>Flavobacteriia</taxon>
        <taxon>Flavobacteriales</taxon>
        <taxon>Crocinitomicaceae</taxon>
        <taxon>Lishizhenia</taxon>
    </lineage>
</organism>
<dbReference type="RefSeq" id="WP_090248697.1">
    <property type="nucleotide sequence ID" value="NZ_FPAS01000002.1"/>
</dbReference>
<dbReference type="NCBIfam" id="TIGR04183">
    <property type="entry name" value="Por_Secre_tail"/>
    <property type="match status" value="1"/>
</dbReference>
<dbReference type="SUPFAM" id="SSF56300">
    <property type="entry name" value="Metallo-dependent phosphatases"/>
    <property type="match status" value="1"/>
</dbReference>
<dbReference type="InterPro" id="IPR029052">
    <property type="entry name" value="Metallo-depent_PP-like"/>
</dbReference>
<feature type="compositionally biased region" description="Polar residues" evidence="2">
    <location>
        <begin position="436"/>
        <end position="449"/>
    </location>
</feature>
<keyword evidence="1 3" id="KW-0732">Signal</keyword>
<dbReference type="PANTHER" id="PTHR43606:SF7">
    <property type="entry name" value="PHOSPHATASE, PUTATIVE (AFU_ORTHOLOGUE AFUA_6G08710)-RELATED"/>
    <property type="match status" value="1"/>
</dbReference>
<accession>A0A1I7A3J2</accession>
<feature type="region of interest" description="Disordered" evidence="2">
    <location>
        <begin position="428"/>
        <end position="454"/>
    </location>
</feature>
<dbReference type="OrthoDB" id="9763616at2"/>
<dbReference type="EMBL" id="FPAS01000002">
    <property type="protein sequence ID" value="SFT69494.1"/>
    <property type="molecule type" value="Genomic_DNA"/>
</dbReference>
<gene>
    <name evidence="7" type="ORF">SAMN05216474_1866</name>
</gene>
<evidence type="ECO:0000313" key="7">
    <source>
        <dbReference type="EMBL" id="SFT69494.1"/>
    </source>
</evidence>
<evidence type="ECO:0000259" key="6">
    <source>
        <dbReference type="Pfam" id="PF18962"/>
    </source>
</evidence>
<dbReference type="AlphaFoldDB" id="A0A1I7A3J2"/>
<evidence type="ECO:0000256" key="2">
    <source>
        <dbReference type="SAM" id="MobiDB-lite"/>
    </source>
</evidence>
<feature type="domain" description="PhoD-like phosphatase metallophosphatase" evidence="4">
    <location>
        <begin position="143"/>
        <end position="487"/>
    </location>
</feature>
<feature type="chain" id="PRO_5014835253" evidence="3">
    <location>
        <begin position="19"/>
        <end position="637"/>
    </location>
</feature>
<dbReference type="PANTHER" id="PTHR43606">
    <property type="entry name" value="PHOSPHATASE, PUTATIVE (AFU_ORTHOLOGUE AFUA_6G08710)-RELATED"/>
    <property type="match status" value="1"/>
</dbReference>
<dbReference type="Pfam" id="PF09423">
    <property type="entry name" value="PhoD"/>
    <property type="match status" value="1"/>
</dbReference>
<feature type="domain" description="Phospholipase D N-terminal" evidence="5">
    <location>
        <begin position="44"/>
        <end position="132"/>
    </location>
</feature>
<dbReference type="STRING" id="477690.SAMN05216474_1866"/>
<dbReference type="Pfam" id="PF16655">
    <property type="entry name" value="PhoD_N"/>
    <property type="match status" value="1"/>
</dbReference>
<feature type="domain" description="Secretion system C-terminal sorting" evidence="6">
    <location>
        <begin position="559"/>
        <end position="634"/>
    </location>
</feature>
<dbReference type="Proteomes" id="UP000236454">
    <property type="component" value="Unassembled WGS sequence"/>
</dbReference>
<name>A0A1I7A3J2_9FLAO</name>
<dbReference type="InterPro" id="IPR038607">
    <property type="entry name" value="PhoD-like_sf"/>
</dbReference>
<dbReference type="Pfam" id="PF18962">
    <property type="entry name" value="Por_Secre_tail"/>
    <property type="match status" value="1"/>
</dbReference>
<evidence type="ECO:0000256" key="3">
    <source>
        <dbReference type="SAM" id="SignalP"/>
    </source>
</evidence>
<evidence type="ECO:0000256" key="1">
    <source>
        <dbReference type="ARBA" id="ARBA00022729"/>
    </source>
</evidence>
<evidence type="ECO:0000259" key="5">
    <source>
        <dbReference type="Pfam" id="PF16655"/>
    </source>
</evidence>
<reference evidence="7 8" key="1">
    <citation type="submission" date="2016-10" db="EMBL/GenBank/DDBJ databases">
        <authorList>
            <person name="de Groot N.N."/>
        </authorList>
    </citation>
    <scope>NUCLEOTIDE SEQUENCE [LARGE SCALE GENOMIC DNA]</scope>
    <source>
        <strain evidence="7 8">CGMCC 1.7005</strain>
    </source>
</reference>
<keyword evidence="8" id="KW-1185">Reference proteome</keyword>
<dbReference type="Gene3D" id="3.60.21.70">
    <property type="entry name" value="PhoD-like phosphatase"/>
    <property type="match status" value="1"/>
</dbReference>
<evidence type="ECO:0000313" key="8">
    <source>
        <dbReference type="Proteomes" id="UP000236454"/>
    </source>
</evidence>
<protein>
    <submittedName>
        <fullName evidence="7">Alkaline phosphatase D</fullName>
    </submittedName>
</protein>
<dbReference type="InterPro" id="IPR026444">
    <property type="entry name" value="Secre_tail"/>
</dbReference>
<feature type="signal peptide" evidence="3">
    <location>
        <begin position="1"/>
        <end position="18"/>
    </location>
</feature>
<dbReference type="InterPro" id="IPR052900">
    <property type="entry name" value="Phospholipid_Metab_Enz"/>
</dbReference>
<proteinExistence type="predicted"/>
<dbReference type="InterPro" id="IPR018946">
    <property type="entry name" value="PhoD-like_MPP"/>
</dbReference>
<sequence length="637" mass="72432">MKRVLTLLSLFIGWTTLAQNGFTHGPDQGIEQEYFDADLAPFYHGVASGDPLEDRVIIWTRVTPEHDTLIPVKWVVALDTGFQNIVAEGNTATDYTKDYTVKVDVTGLTPNTTYYYYFSALNTNSVRGRTRTLPGNNTEHVRLAFGSCSNYQMGYFNSYKRIAERNDLDAVLHLGDYFYEYAIYGYGYTVEVGREHRPLHEIVTLDDYRIRHNFYKLDPDLRAAHQQHPFICIWDDHEITNNTYEDGAANHQEETEGDFQTRKESAIRAYLEWMPIRHQPFNGDPKIYRSFAFGDLMDLFMVDTRVEGRHVQAANAQDTLFNDSTRLLLGDVQRNWLFDNMDNSNATWRVIGNQIMISETGENDPDMDAWTGYPYERGLVVDKLMSYADKNNVVLTGDTHRSWAFDLAKHPFDTASYQPLTGQGTFGVELGAPSLASPNRNESNPGTSQEPDRQALYVENPQLRYVDLDNHGYVILDITNYKLQADYFYTDTKMPSMKDSLGKSLFTYANEGYLQEALSAATGKEVQEIPAPSYILPYEEGEVDNLGVNTSSTFLLSGVYPNPSNGQFFIGFTSNQDEILYLEVIGVDGKRLMDKVLQVKKGNQKIALQLQDVTSGIYVLNLTTRNGDTYSRRIAIR</sequence>